<dbReference type="Proteomes" id="UP000645610">
    <property type="component" value="Unassembled WGS sequence"/>
</dbReference>
<organism evidence="1 2">
    <name type="scientific">Hymenobacter properus</name>
    <dbReference type="NCBI Taxonomy" id="2791026"/>
    <lineage>
        <taxon>Bacteria</taxon>
        <taxon>Pseudomonadati</taxon>
        <taxon>Bacteroidota</taxon>
        <taxon>Cytophagia</taxon>
        <taxon>Cytophagales</taxon>
        <taxon>Hymenobacteraceae</taxon>
        <taxon>Hymenobacter</taxon>
    </lineage>
</organism>
<accession>A0A931FIZ6</accession>
<keyword evidence="2" id="KW-1185">Reference proteome</keyword>
<evidence type="ECO:0000313" key="2">
    <source>
        <dbReference type="Proteomes" id="UP000645610"/>
    </source>
</evidence>
<proteinExistence type="predicted"/>
<dbReference type="EMBL" id="JADQDP010000002">
    <property type="protein sequence ID" value="MBF9141328.1"/>
    <property type="molecule type" value="Genomic_DNA"/>
</dbReference>
<dbReference type="AlphaFoldDB" id="A0A931FIZ6"/>
<name>A0A931FIZ6_9BACT</name>
<reference evidence="1 2" key="1">
    <citation type="submission" date="2020-11" db="EMBL/GenBank/DDBJ databases">
        <authorList>
            <person name="Kim M.K."/>
        </authorList>
    </citation>
    <scope>NUCLEOTIDE SEQUENCE [LARGE SCALE GENOMIC DNA]</scope>
    <source>
        <strain evidence="1 2">BT439</strain>
    </source>
</reference>
<comment type="caution">
    <text evidence="1">The sequence shown here is derived from an EMBL/GenBank/DDBJ whole genome shotgun (WGS) entry which is preliminary data.</text>
</comment>
<protein>
    <submittedName>
        <fullName evidence="1">Uncharacterized protein</fullName>
    </submittedName>
</protein>
<sequence length="183" mass="20897">MPKLAEDYGVPPDSRNGVLDTSFRRVLRRMHRQDSSVAKNHWQFLQAVYYDAAGRQQSFHINCYAGGFPNLHWERDGIMAQFPPAQQAPRDSALSLAEHLKFIYSGSAPISAPPANYTVVVHWSRFMTRQSRRLIQAVRRNVALAPAGTRVALVFVNTDDFYYLTYKREDERLAALQQKSPAK</sequence>
<evidence type="ECO:0000313" key="1">
    <source>
        <dbReference type="EMBL" id="MBF9141328.1"/>
    </source>
</evidence>
<dbReference type="RefSeq" id="WP_196285702.1">
    <property type="nucleotide sequence ID" value="NZ_JADQDP010000002.1"/>
</dbReference>
<gene>
    <name evidence="1" type="ORF">I2I01_06760</name>
</gene>